<evidence type="ECO:0000313" key="7">
    <source>
        <dbReference type="EMBL" id="UOQ95299.1"/>
    </source>
</evidence>
<accession>A0ABY4H4Q8</accession>
<organism evidence="7 8">
    <name type="scientific">Halobacillus shinanisalinarum</name>
    <dbReference type="NCBI Taxonomy" id="2932258"/>
    <lineage>
        <taxon>Bacteria</taxon>
        <taxon>Bacillati</taxon>
        <taxon>Bacillota</taxon>
        <taxon>Bacilli</taxon>
        <taxon>Bacillales</taxon>
        <taxon>Bacillaceae</taxon>
        <taxon>Halobacillus</taxon>
    </lineage>
</organism>
<comment type="similarity">
    <text evidence="2">Belongs to the UPF0014 family.</text>
</comment>
<dbReference type="PANTHER" id="PTHR30028">
    <property type="entry name" value="UPF0014 INNER MEMBRANE PROTEIN YBBM-RELATED"/>
    <property type="match status" value="1"/>
</dbReference>
<evidence type="ECO:0000313" key="8">
    <source>
        <dbReference type="Proteomes" id="UP000831880"/>
    </source>
</evidence>
<evidence type="ECO:0000256" key="4">
    <source>
        <dbReference type="ARBA" id="ARBA00022989"/>
    </source>
</evidence>
<dbReference type="PANTHER" id="PTHR30028:SF0">
    <property type="entry name" value="PROTEIN ALUMINUM SENSITIVE 3"/>
    <property type="match status" value="1"/>
</dbReference>
<evidence type="ECO:0000256" key="1">
    <source>
        <dbReference type="ARBA" id="ARBA00004141"/>
    </source>
</evidence>
<dbReference type="Pfam" id="PF03649">
    <property type="entry name" value="UPF0014"/>
    <property type="match status" value="1"/>
</dbReference>
<evidence type="ECO:0000256" key="5">
    <source>
        <dbReference type="ARBA" id="ARBA00023136"/>
    </source>
</evidence>
<evidence type="ECO:0000256" key="6">
    <source>
        <dbReference type="SAM" id="Phobius"/>
    </source>
</evidence>
<feature type="transmembrane region" description="Helical" evidence="6">
    <location>
        <begin position="226"/>
        <end position="248"/>
    </location>
</feature>
<feature type="transmembrane region" description="Helical" evidence="6">
    <location>
        <begin position="129"/>
        <end position="153"/>
    </location>
</feature>
<feature type="transmembrane region" description="Helical" evidence="6">
    <location>
        <begin position="38"/>
        <end position="60"/>
    </location>
</feature>
<gene>
    <name evidence="7" type="primary">fetB</name>
    <name evidence="7" type="ORF">MUO14_10425</name>
</gene>
<dbReference type="RefSeq" id="WP_244755152.1">
    <property type="nucleotide sequence ID" value="NZ_CP095074.1"/>
</dbReference>
<evidence type="ECO:0000256" key="2">
    <source>
        <dbReference type="ARBA" id="ARBA00005268"/>
    </source>
</evidence>
<evidence type="ECO:0000256" key="3">
    <source>
        <dbReference type="ARBA" id="ARBA00022692"/>
    </source>
</evidence>
<feature type="transmembrane region" description="Helical" evidence="6">
    <location>
        <begin position="6"/>
        <end position="26"/>
    </location>
</feature>
<reference evidence="7 8" key="1">
    <citation type="submission" date="2022-04" db="EMBL/GenBank/DDBJ databases">
        <title>Halobacillus sp. isolated from saltern.</title>
        <authorList>
            <person name="Won M."/>
            <person name="Lee C.-M."/>
            <person name="Woen H.-Y."/>
            <person name="Kwon S.-W."/>
        </authorList>
    </citation>
    <scope>NUCLEOTIDE SEQUENCE [LARGE SCALE GENOMIC DNA]</scope>
    <source>
        <strain evidence="7 8">SSTM10-2</strain>
    </source>
</reference>
<name>A0ABY4H4Q8_9BACI</name>
<feature type="transmembrane region" description="Helical" evidence="6">
    <location>
        <begin position="197"/>
        <end position="220"/>
    </location>
</feature>
<proteinExistence type="inferred from homology"/>
<feature type="transmembrane region" description="Helical" evidence="6">
    <location>
        <begin position="95"/>
        <end position="117"/>
    </location>
</feature>
<sequence length="267" mass="29554">MREEMIDLTLWQLGAAYVFIIILLAIVRWRKIPREKQILIATIRMTLQLLIVGYILMLLFENPHPLLTVLVVAIMVAFSIRNISSRVRGELGKPLKRAILISMIAGSVVSLLYFNFIVIQLTPWYDPQYFIPIAGMIIGNAMTGVTLGVQTLLDGMNDQRHKVEAALMLGATPQAATKKWVNRAFDSAILPTINKMVGMGIVFLPGMMTGQILAGASPLVAIEYQIAILLGIVGAVSLTVILFVNLAYKVFFNERSQLLHNTMSGKS</sequence>
<dbReference type="EMBL" id="CP095074">
    <property type="protein sequence ID" value="UOQ95299.1"/>
    <property type="molecule type" value="Genomic_DNA"/>
</dbReference>
<keyword evidence="8" id="KW-1185">Reference proteome</keyword>
<protein>
    <submittedName>
        <fullName evidence="7">Iron export ABC transporter permease subunit FetB</fullName>
    </submittedName>
</protein>
<keyword evidence="4 6" id="KW-1133">Transmembrane helix</keyword>
<dbReference type="Proteomes" id="UP000831880">
    <property type="component" value="Chromosome"/>
</dbReference>
<keyword evidence="3 6" id="KW-0812">Transmembrane</keyword>
<dbReference type="InterPro" id="IPR005226">
    <property type="entry name" value="UPF0014_fam"/>
</dbReference>
<comment type="subcellular location">
    <subcellularLocation>
        <location evidence="1">Membrane</location>
        <topology evidence="1">Multi-pass membrane protein</topology>
    </subcellularLocation>
</comment>
<feature type="transmembrane region" description="Helical" evidence="6">
    <location>
        <begin position="66"/>
        <end position="83"/>
    </location>
</feature>
<keyword evidence="5 6" id="KW-0472">Membrane</keyword>